<reference evidence="11 12" key="1">
    <citation type="submission" date="2019-04" db="EMBL/GenBank/DDBJ databases">
        <title>Microbes associate with the intestines of laboratory mice.</title>
        <authorList>
            <person name="Navarre W."/>
            <person name="Wong E."/>
            <person name="Huang K."/>
            <person name="Tropini C."/>
            <person name="Ng K."/>
            <person name="Yu B."/>
        </authorList>
    </citation>
    <scope>NUCLEOTIDE SEQUENCE [LARGE SCALE GENOMIC DNA]</scope>
    <source>
        <strain evidence="11 12">NM07_P-09</strain>
    </source>
</reference>
<sequence length="353" mass="37464">MERHQGPAKDHGTESLTQSEGSLVTPAVSSGAAQSASSDLSQAEKNRPSLPQRFSPLATPSATRKVLEEWGLNTKHRLGQNFLINDGVIGRILQLAQLSELDVVLEVGPGIGTLTRALASQAGVVVAIEADRELGPVLRGTLGQGETPFALLMGDALKVTPDAISAAIGELSVEGLAHTPNKFVANLPYQVAATLILQFFQELPGINRAVCMVQKEVADRIAASPGSKTYGAYTAKLGLFAQVTGRFEVGPQNFLPPPRVDSAVVRLDRLMRTNDQGEPLDATFIAGCVRTIDAAFAQRRKTIRNSMGSLGFDKSLLDQAFEAAGISSSARAETLTTQEFVTLTSKLFDLGAL</sequence>
<evidence type="ECO:0000313" key="12">
    <source>
        <dbReference type="Proteomes" id="UP000310263"/>
    </source>
</evidence>
<gene>
    <name evidence="7 11" type="primary">rsmA</name>
    <name evidence="7" type="synonym">ksgA</name>
    <name evidence="11" type="ORF">E5334_02415</name>
</gene>
<dbReference type="InterPro" id="IPR020596">
    <property type="entry name" value="rRNA_Ade_Mease_Trfase_CS"/>
</dbReference>
<keyword evidence="5 7" id="KW-0949">S-adenosyl-L-methionine</keyword>
<dbReference type="SUPFAM" id="SSF53335">
    <property type="entry name" value="S-adenosyl-L-methionine-dependent methyltransferases"/>
    <property type="match status" value="1"/>
</dbReference>
<evidence type="ECO:0000256" key="3">
    <source>
        <dbReference type="ARBA" id="ARBA00022603"/>
    </source>
</evidence>
<evidence type="ECO:0000256" key="8">
    <source>
        <dbReference type="PROSITE-ProRule" id="PRU01026"/>
    </source>
</evidence>
<feature type="binding site" evidence="7 8">
    <location>
        <position position="81"/>
    </location>
    <ligand>
        <name>S-adenosyl-L-methionine</name>
        <dbReference type="ChEBI" id="CHEBI:59789"/>
    </ligand>
</feature>
<keyword evidence="4 7" id="KW-0808">Transferase</keyword>
<evidence type="ECO:0000313" key="11">
    <source>
        <dbReference type="EMBL" id="TGY63373.1"/>
    </source>
</evidence>
<evidence type="ECO:0000256" key="4">
    <source>
        <dbReference type="ARBA" id="ARBA00022679"/>
    </source>
</evidence>
<dbReference type="PANTHER" id="PTHR11727:SF7">
    <property type="entry name" value="DIMETHYLADENOSINE TRANSFERASE-RELATED"/>
    <property type="match status" value="1"/>
</dbReference>
<dbReference type="GO" id="GO:0052908">
    <property type="term" value="F:16S rRNA (adenine(1518)-N(6)/adenine(1519)-N(6))-dimethyltransferase activity"/>
    <property type="evidence" value="ECO:0007669"/>
    <property type="project" value="UniProtKB-EC"/>
</dbReference>
<name>A0A4S2F6N0_9ACTN</name>
<dbReference type="PROSITE" id="PS51689">
    <property type="entry name" value="SAM_RNA_A_N6_MT"/>
    <property type="match status" value="1"/>
</dbReference>
<feature type="compositionally biased region" description="Basic and acidic residues" evidence="9">
    <location>
        <begin position="1"/>
        <end position="13"/>
    </location>
</feature>
<dbReference type="NCBIfam" id="TIGR00755">
    <property type="entry name" value="ksgA"/>
    <property type="match status" value="1"/>
</dbReference>
<keyword evidence="3 7" id="KW-0489">Methyltransferase</keyword>
<dbReference type="Proteomes" id="UP000310263">
    <property type="component" value="Unassembled WGS sequence"/>
</dbReference>
<dbReference type="GO" id="GO:0005829">
    <property type="term" value="C:cytosol"/>
    <property type="evidence" value="ECO:0007669"/>
    <property type="project" value="TreeGrafter"/>
</dbReference>
<evidence type="ECO:0000256" key="5">
    <source>
        <dbReference type="ARBA" id="ARBA00022691"/>
    </source>
</evidence>
<feature type="binding site" evidence="7 8">
    <location>
        <position position="129"/>
    </location>
    <ligand>
        <name>S-adenosyl-L-methionine</name>
        <dbReference type="ChEBI" id="CHEBI:59789"/>
    </ligand>
</feature>
<dbReference type="InterPro" id="IPR011530">
    <property type="entry name" value="rRNA_adenine_dimethylase"/>
</dbReference>
<dbReference type="Pfam" id="PF00398">
    <property type="entry name" value="RrnaAD"/>
    <property type="match status" value="1"/>
</dbReference>
<dbReference type="EC" id="2.1.1.182" evidence="7"/>
<dbReference type="CDD" id="cd02440">
    <property type="entry name" value="AdoMet_MTases"/>
    <property type="match status" value="1"/>
</dbReference>
<comment type="subcellular location">
    <subcellularLocation>
        <location evidence="7">Cytoplasm</location>
    </subcellularLocation>
</comment>
<comment type="similarity">
    <text evidence="7">Belongs to the class I-like SAM-binding methyltransferase superfamily. rRNA adenine N(6)-methyltransferase family. RsmA subfamily.</text>
</comment>
<dbReference type="InterPro" id="IPR023165">
    <property type="entry name" value="rRNA_Ade_diMease-like_C"/>
</dbReference>
<dbReference type="Gene3D" id="3.40.50.150">
    <property type="entry name" value="Vaccinia Virus protein VP39"/>
    <property type="match status" value="1"/>
</dbReference>
<dbReference type="Gene3D" id="1.10.8.100">
    <property type="entry name" value="Ribosomal RNA adenine dimethylase-like, domain 2"/>
    <property type="match status" value="1"/>
</dbReference>
<protein>
    <recommendedName>
        <fullName evidence="7">Ribosomal RNA small subunit methyltransferase A</fullName>
        <ecNumber evidence="7">2.1.1.182</ecNumber>
    </recommendedName>
    <alternativeName>
        <fullName evidence="7">16S rRNA (adenine(1518)-N(6)/adenine(1519)-N(6))-dimethyltransferase</fullName>
    </alternativeName>
    <alternativeName>
        <fullName evidence="7">16S rRNA dimethyladenosine transferase</fullName>
    </alternativeName>
    <alternativeName>
        <fullName evidence="7">16S rRNA dimethylase</fullName>
    </alternativeName>
    <alternativeName>
        <fullName evidence="7">S-adenosylmethionine-6-N', N'-adenosyl(rRNA) dimethyltransferase</fullName>
    </alternativeName>
</protein>
<feature type="domain" description="Ribosomal RNA adenine methylase transferase N-terminal" evidence="10">
    <location>
        <begin position="88"/>
        <end position="271"/>
    </location>
</feature>
<feature type="binding site" evidence="7 8">
    <location>
        <position position="108"/>
    </location>
    <ligand>
        <name>S-adenosyl-L-methionine</name>
        <dbReference type="ChEBI" id="CHEBI:59789"/>
    </ligand>
</feature>
<keyword evidence="6 7" id="KW-0694">RNA-binding</keyword>
<evidence type="ECO:0000256" key="1">
    <source>
        <dbReference type="ARBA" id="ARBA00022490"/>
    </source>
</evidence>
<evidence type="ECO:0000256" key="9">
    <source>
        <dbReference type="SAM" id="MobiDB-lite"/>
    </source>
</evidence>
<dbReference type="PROSITE" id="PS01131">
    <property type="entry name" value="RRNA_A_DIMETH"/>
    <property type="match status" value="1"/>
</dbReference>
<dbReference type="InterPro" id="IPR001737">
    <property type="entry name" value="KsgA/Erm"/>
</dbReference>
<feature type="region of interest" description="Disordered" evidence="9">
    <location>
        <begin position="1"/>
        <end position="58"/>
    </location>
</feature>
<comment type="function">
    <text evidence="7">Specifically dimethylates two adjacent adenosines (A1518 and A1519) in the loop of a conserved hairpin near the 3'-end of 16S rRNA in the 30S particle. May play a critical role in biogenesis of 30S subunits.</text>
</comment>
<dbReference type="RefSeq" id="WP_136012000.1">
    <property type="nucleotide sequence ID" value="NZ_SRYE01000001.1"/>
</dbReference>
<dbReference type="GO" id="GO:0003723">
    <property type="term" value="F:RNA binding"/>
    <property type="evidence" value="ECO:0007669"/>
    <property type="project" value="UniProtKB-UniRule"/>
</dbReference>
<accession>A0A4S2F6N0</accession>
<keyword evidence="2 7" id="KW-0698">rRNA processing</keyword>
<evidence type="ECO:0000256" key="2">
    <source>
        <dbReference type="ARBA" id="ARBA00022552"/>
    </source>
</evidence>
<feature type="binding site" evidence="7 8">
    <location>
        <position position="186"/>
    </location>
    <ligand>
        <name>S-adenosyl-L-methionine</name>
        <dbReference type="ChEBI" id="CHEBI:59789"/>
    </ligand>
</feature>
<evidence type="ECO:0000256" key="7">
    <source>
        <dbReference type="HAMAP-Rule" id="MF_00607"/>
    </source>
</evidence>
<evidence type="ECO:0000256" key="6">
    <source>
        <dbReference type="ARBA" id="ARBA00022884"/>
    </source>
</evidence>
<dbReference type="AlphaFoldDB" id="A0A4S2F6N0"/>
<dbReference type="SMART" id="SM00650">
    <property type="entry name" value="rADc"/>
    <property type="match status" value="1"/>
</dbReference>
<comment type="caution">
    <text evidence="11">The sequence shown here is derived from an EMBL/GenBank/DDBJ whole genome shotgun (WGS) entry which is preliminary data.</text>
</comment>
<dbReference type="InterPro" id="IPR029063">
    <property type="entry name" value="SAM-dependent_MTases_sf"/>
</dbReference>
<evidence type="ECO:0000259" key="10">
    <source>
        <dbReference type="SMART" id="SM00650"/>
    </source>
</evidence>
<organism evidence="11 12">
    <name type="scientific">Muricaecibacterium torontonense</name>
    <dbReference type="NCBI Taxonomy" id="3032871"/>
    <lineage>
        <taxon>Bacteria</taxon>
        <taxon>Bacillati</taxon>
        <taxon>Actinomycetota</taxon>
        <taxon>Coriobacteriia</taxon>
        <taxon>Coriobacteriales</taxon>
        <taxon>Atopobiaceae</taxon>
        <taxon>Muricaecibacterium</taxon>
    </lineage>
</organism>
<proteinExistence type="inferred from homology"/>
<dbReference type="HAMAP" id="MF_00607">
    <property type="entry name" value="16SrRNA_methyltr_A"/>
    <property type="match status" value="1"/>
</dbReference>
<feature type="binding site" evidence="7 8">
    <location>
        <position position="83"/>
    </location>
    <ligand>
        <name>S-adenosyl-L-methionine</name>
        <dbReference type="ChEBI" id="CHEBI:59789"/>
    </ligand>
</feature>
<comment type="catalytic activity">
    <reaction evidence="7">
        <text>adenosine(1518)/adenosine(1519) in 16S rRNA + 4 S-adenosyl-L-methionine = N(6)-dimethyladenosine(1518)/N(6)-dimethyladenosine(1519) in 16S rRNA + 4 S-adenosyl-L-homocysteine + 4 H(+)</text>
        <dbReference type="Rhea" id="RHEA:19609"/>
        <dbReference type="Rhea" id="RHEA-COMP:10232"/>
        <dbReference type="Rhea" id="RHEA-COMP:10233"/>
        <dbReference type="ChEBI" id="CHEBI:15378"/>
        <dbReference type="ChEBI" id="CHEBI:57856"/>
        <dbReference type="ChEBI" id="CHEBI:59789"/>
        <dbReference type="ChEBI" id="CHEBI:74411"/>
        <dbReference type="ChEBI" id="CHEBI:74493"/>
        <dbReference type="EC" id="2.1.1.182"/>
    </reaction>
</comment>
<keyword evidence="12" id="KW-1185">Reference proteome</keyword>
<dbReference type="PANTHER" id="PTHR11727">
    <property type="entry name" value="DIMETHYLADENOSINE TRANSFERASE"/>
    <property type="match status" value="1"/>
</dbReference>
<dbReference type="EMBL" id="SRYE01000001">
    <property type="protein sequence ID" value="TGY63373.1"/>
    <property type="molecule type" value="Genomic_DNA"/>
</dbReference>
<feature type="binding site" evidence="7 8">
    <location>
        <position position="155"/>
    </location>
    <ligand>
        <name>S-adenosyl-L-methionine</name>
        <dbReference type="ChEBI" id="CHEBI:59789"/>
    </ligand>
</feature>
<dbReference type="OrthoDB" id="9814755at2"/>
<keyword evidence="1 7" id="KW-0963">Cytoplasm</keyword>
<dbReference type="InterPro" id="IPR020598">
    <property type="entry name" value="rRNA_Ade_methylase_Trfase_N"/>
</dbReference>
<feature type="compositionally biased region" description="Low complexity" evidence="9">
    <location>
        <begin position="27"/>
        <end position="41"/>
    </location>
</feature>